<dbReference type="InterPro" id="IPR011711">
    <property type="entry name" value="GntR_C"/>
</dbReference>
<dbReference type="Proteomes" id="UP000070810">
    <property type="component" value="Unassembled WGS sequence"/>
</dbReference>
<protein>
    <recommendedName>
        <fullName evidence="4">HTH gntR-type domain-containing protein</fullName>
    </recommendedName>
</protein>
<name>A0A147ERD8_9MICO</name>
<keyword evidence="2" id="KW-0238">DNA-binding</keyword>
<dbReference type="PANTHER" id="PTHR43537">
    <property type="entry name" value="TRANSCRIPTIONAL REGULATOR, GNTR FAMILY"/>
    <property type="match status" value="1"/>
</dbReference>
<dbReference type="InterPro" id="IPR036390">
    <property type="entry name" value="WH_DNA-bd_sf"/>
</dbReference>
<dbReference type="SMART" id="SM00345">
    <property type="entry name" value="HTH_GNTR"/>
    <property type="match status" value="1"/>
</dbReference>
<evidence type="ECO:0000256" key="2">
    <source>
        <dbReference type="ARBA" id="ARBA00023125"/>
    </source>
</evidence>
<dbReference type="GO" id="GO:0003700">
    <property type="term" value="F:DNA-binding transcription factor activity"/>
    <property type="evidence" value="ECO:0007669"/>
    <property type="project" value="InterPro"/>
</dbReference>
<sequence length="230" mass="25250">MHAAADESAASRAYRAILDGILSGVHPGSSMLSESAVASSIGMSRTPVRAALIRLQDEGWLTIFPKRGALVREVSAQAVADLAGSKVLLESGAVRSAPPTSRRRTADALRPQLEAQRERLEARDLPAFVELSIEFHRSFVTAARNAVLTELYDRLADRQRFLLFSYGRRLFDRSDEILTEHAAMLDALHEAGAPGQAPPETGEAARAERALARFESLLRHHLNETYRLDP</sequence>
<evidence type="ECO:0000313" key="5">
    <source>
        <dbReference type="EMBL" id="KTR87098.1"/>
    </source>
</evidence>
<keyword evidence="1" id="KW-0805">Transcription regulation</keyword>
<dbReference type="Gene3D" id="1.10.10.10">
    <property type="entry name" value="Winged helix-like DNA-binding domain superfamily/Winged helix DNA-binding domain"/>
    <property type="match status" value="1"/>
</dbReference>
<comment type="caution">
    <text evidence="5">The sequence shown here is derived from an EMBL/GenBank/DDBJ whole genome shotgun (WGS) entry which is preliminary data.</text>
</comment>
<dbReference type="PROSITE" id="PS50949">
    <property type="entry name" value="HTH_GNTR"/>
    <property type="match status" value="1"/>
</dbReference>
<feature type="domain" description="HTH gntR-type" evidence="4">
    <location>
        <begin position="7"/>
        <end position="74"/>
    </location>
</feature>
<dbReference type="Pfam" id="PF00392">
    <property type="entry name" value="GntR"/>
    <property type="match status" value="1"/>
</dbReference>
<gene>
    <name evidence="5" type="ORF">NS354_02065</name>
</gene>
<dbReference type="InterPro" id="IPR008920">
    <property type="entry name" value="TF_FadR/GntR_C"/>
</dbReference>
<dbReference type="Pfam" id="PF07729">
    <property type="entry name" value="FCD"/>
    <property type="match status" value="1"/>
</dbReference>
<dbReference type="GO" id="GO:0003677">
    <property type="term" value="F:DNA binding"/>
    <property type="evidence" value="ECO:0007669"/>
    <property type="project" value="UniProtKB-KW"/>
</dbReference>
<evidence type="ECO:0000256" key="3">
    <source>
        <dbReference type="ARBA" id="ARBA00023163"/>
    </source>
</evidence>
<dbReference type="EMBL" id="LDRK01000010">
    <property type="protein sequence ID" value="KTR87098.1"/>
    <property type="molecule type" value="Genomic_DNA"/>
</dbReference>
<reference evidence="5 6" key="1">
    <citation type="journal article" date="2016" name="Front. Microbiol.">
        <title>Genomic Resource of Rice Seed Associated Bacteria.</title>
        <authorList>
            <person name="Midha S."/>
            <person name="Bansal K."/>
            <person name="Sharma S."/>
            <person name="Kumar N."/>
            <person name="Patil P.P."/>
            <person name="Chaudhry V."/>
            <person name="Patil P.B."/>
        </authorList>
    </citation>
    <scope>NUCLEOTIDE SEQUENCE [LARGE SCALE GENOMIC DNA]</scope>
    <source>
        <strain evidence="5 6">NS354</strain>
    </source>
</reference>
<dbReference type="InterPro" id="IPR036388">
    <property type="entry name" value="WH-like_DNA-bd_sf"/>
</dbReference>
<dbReference type="RefSeq" id="WP_193750683.1">
    <property type="nucleotide sequence ID" value="NZ_LDRK01000010.1"/>
</dbReference>
<keyword evidence="3" id="KW-0804">Transcription</keyword>
<accession>A0A147ERD8</accession>
<dbReference type="SUPFAM" id="SSF48008">
    <property type="entry name" value="GntR ligand-binding domain-like"/>
    <property type="match status" value="1"/>
</dbReference>
<dbReference type="Gene3D" id="1.20.120.530">
    <property type="entry name" value="GntR ligand-binding domain-like"/>
    <property type="match status" value="1"/>
</dbReference>
<dbReference type="PANTHER" id="PTHR43537:SF24">
    <property type="entry name" value="GLUCONATE OPERON TRANSCRIPTIONAL REPRESSOR"/>
    <property type="match status" value="1"/>
</dbReference>
<organism evidence="5 6">
    <name type="scientific">Leucobacter chromiiresistens</name>
    <dbReference type="NCBI Taxonomy" id="1079994"/>
    <lineage>
        <taxon>Bacteria</taxon>
        <taxon>Bacillati</taxon>
        <taxon>Actinomycetota</taxon>
        <taxon>Actinomycetes</taxon>
        <taxon>Micrococcales</taxon>
        <taxon>Microbacteriaceae</taxon>
        <taxon>Leucobacter</taxon>
    </lineage>
</organism>
<evidence type="ECO:0000313" key="6">
    <source>
        <dbReference type="Proteomes" id="UP000070810"/>
    </source>
</evidence>
<dbReference type="PATRIC" id="fig|1079994.3.peg.110"/>
<dbReference type="SUPFAM" id="SSF46785">
    <property type="entry name" value="Winged helix' DNA-binding domain"/>
    <property type="match status" value="1"/>
</dbReference>
<proteinExistence type="predicted"/>
<evidence type="ECO:0000259" key="4">
    <source>
        <dbReference type="PROSITE" id="PS50949"/>
    </source>
</evidence>
<evidence type="ECO:0000256" key="1">
    <source>
        <dbReference type="ARBA" id="ARBA00023015"/>
    </source>
</evidence>
<dbReference type="InterPro" id="IPR000524">
    <property type="entry name" value="Tscrpt_reg_HTH_GntR"/>
</dbReference>
<dbReference type="AlphaFoldDB" id="A0A147ERD8"/>
<keyword evidence="6" id="KW-1185">Reference proteome</keyword>